<dbReference type="Gene3D" id="1.10.10.10">
    <property type="entry name" value="Winged helix-like DNA-binding domain superfamily/Winged helix DNA-binding domain"/>
    <property type="match status" value="1"/>
</dbReference>
<name>A0ABP8WMD7_9ACTN</name>
<accession>A0ABP8WMD7</accession>
<dbReference type="InterPro" id="IPR036388">
    <property type="entry name" value="WH-like_DNA-bd_sf"/>
</dbReference>
<keyword evidence="6" id="KW-1185">Reference proteome</keyword>
<evidence type="ECO:0000256" key="2">
    <source>
        <dbReference type="ARBA" id="ARBA00023125"/>
    </source>
</evidence>
<protein>
    <recommendedName>
        <fullName evidence="4">HTH hxlR-type domain-containing protein</fullName>
    </recommendedName>
</protein>
<dbReference type="InterPro" id="IPR036390">
    <property type="entry name" value="WH_DNA-bd_sf"/>
</dbReference>
<evidence type="ECO:0000313" key="5">
    <source>
        <dbReference type="EMBL" id="GAA4690400.1"/>
    </source>
</evidence>
<gene>
    <name evidence="5" type="ORF">GCM10023226_30360</name>
</gene>
<proteinExistence type="predicted"/>
<dbReference type="InterPro" id="IPR011991">
    <property type="entry name" value="ArsR-like_HTH"/>
</dbReference>
<evidence type="ECO:0000313" key="6">
    <source>
        <dbReference type="Proteomes" id="UP001500621"/>
    </source>
</evidence>
<evidence type="ECO:0000256" key="1">
    <source>
        <dbReference type="ARBA" id="ARBA00023015"/>
    </source>
</evidence>
<keyword evidence="2" id="KW-0238">DNA-binding</keyword>
<dbReference type="EMBL" id="BAABIM010000003">
    <property type="protein sequence ID" value="GAA4690400.1"/>
    <property type="molecule type" value="Genomic_DNA"/>
</dbReference>
<dbReference type="Pfam" id="PF01638">
    <property type="entry name" value="HxlR"/>
    <property type="match status" value="1"/>
</dbReference>
<dbReference type="PANTHER" id="PTHR33204:SF37">
    <property type="entry name" value="HTH-TYPE TRANSCRIPTIONAL REGULATOR YODB"/>
    <property type="match status" value="1"/>
</dbReference>
<reference evidence="6" key="1">
    <citation type="journal article" date="2019" name="Int. J. Syst. Evol. Microbiol.">
        <title>The Global Catalogue of Microorganisms (GCM) 10K type strain sequencing project: providing services to taxonomists for standard genome sequencing and annotation.</title>
        <authorList>
            <consortium name="The Broad Institute Genomics Platform"/>
            <consortium name="The Broad Institute Genome Sequencing Center for Infectious Disease"/>
            <person name="Wu L."/>
            <person name="Ma J."/>
        </authorList>
    </citation>
    <scope>NUCLEOTIDE SEQUENCE [LARGE SCALE GENOMIC DNA]</scope>
    <source>
        <strain evidence="6">JCM 18127</strain>
    </source>
</reference>
<dbReference type="PROSITE" id="PS51118">
    <property type="entry name" value="HTH_HXLR"/>
    <property type="match status" value="1"/>
</dbReference>
<feature type="domain" description="HTH hxlR-type" evidence="4">
    <location>
        <begin position="14"/>
        <end position="112"/>
    </location>
</feature>
<evidence type="ECO:0000259" key="4">
    <source>
        <dbReference type="PROSITE" id="PS51118"/>
    </source>
</evidence>
<dbReference type="SUPFAM" id="SSF46785">
    <property type="entry name" value="Winged helix' DNA-binding domain"/>
    <property type="match status" value="1"/>
</dbReference>
<dbReference type="InterPro" id="IPR002577">
    <property type="entry name" value="HTH_HxlR"/>
</dbReference>
<dbReference type="PANTHER" id="PTHR33204">
    <property type="entry name" value="TRANSCRIPTIONAL REGULATOR, MARR FAMILY"/>
    <property type="match status" value="1"/>
</dbReference>
<keyword evidence="1" id="KW-0805">Transcription regulation</keyword>
<dbReference type="Proteomes" id="UP001500621">
    <property type="component" value="Unassembled WGS sequence"/>
</dbReference>
<sequence length="140" mass="15459">MQIVTINKVCVPECGVSRFLMLLDGPWATLVVRELMHGPLRFTELMQALPGISAHTLTSRLRRFETHGLVTRTAYAEIPPRVVYELTPVGLELRGVLEAMNAWALNVPEPVFEAAMQDDGPPQRLAVNFARTAALASPQP</sequence>
<evidence type="ECO:0000256" key="3">
    <source>
        <dbReference type="ARBA" id="ARBA00023163"/>
    </source>
</evidence>
<keyword evidence="3" id="KW-0804">Transcription</keyword>
<comment type="caution">
    <text evidence="5">The sequence shown here is derived from an EMBL/GenBank/DDBJ whole genome shotgun (WGS) entry which is preliminary data.</text>
</comment>
<dbReference type="CDD" id="cd00090">
    <property type="entry name" value="HTH_ARSR"/>
    <property type="match status" value="1"/>
</dbReference>
<organism evidence="5 6">
    <name type="scientific">Nocardioides nanhaiensis</name>
    <dbReference type="NCBI Taxonomy" id="1476871"/>
    <lineage>
        <taxon>Bacteria</taxon>
        <taxon>Bacillati</taxon>
        <taxon>Actinomycetota</taxon>
        <taxon>Actinomycetes</taxon>
        <taxon>Propionibacteriales</taxon>
        <taxon>Nocardioidaceae</taxon>
        <taxon>Nocardioides</taxon>
    </lineage>
</organism>